<organism evidence="1 2">
    <name type="scientific">Forsythia ovata</name>
    <dbReference type="NCBI Taxonomy" id="205694"/>
    <lineage>
        <taxon>Eukaryota</taxon>
        <taxon>Viridiplantae</taxon>
        <taxon>Streptophyta</taxon>
        <taxon>Embryophyta</taxon>
        <taxon>Tracheophyta</taxon>
        <taxon>Spermatophyta</taxon>
        <taxon>Magnoliopsida</taxon>
        <taxon>eudicotyledons</taxon>
        <taxon>Gunneridae</taxon>
        <taxon>Pentapetalae</taxon>
        <taxon>asterids</taxon>
        <taxon>lamiids</taxon>
        <taxon>Lamiales</taxon>
        <taxon>Oleaceae</taxon>
        <taxon>Forsythieae</taxon>
        <taxon>Forsythia</taxon>
    </lineage>
</organism>
<reference evidence="2" key="1">
    <citation type="submission" date="2024-07" db="EMBL/GenBank/DDBJ databases">
        <title>Two chromosome-level genome assemblies of Korean endemic species Abeliophyllum distichum and Forsythia ovata (Oleaceae).</title>
        <authorList>
            <person name="Jang H."/>
        </authorList>
    </citation>
    <scope>NUCLEOTIDE SEQUENCE [LARGE SCALE GENOMIC DNA]</scope>
</reference>
<evidence type="ECO:0000313" key="2">
    <source>
        <dbReference type="Proteomes" id="UP001604277"/>
    </source>
</evidence>
<gene>
    <name evidence="1" type="ORF">Fot_50862</name>
</gene>
<keyword evidence="2" id="KW-1185">Reference proteome</keyword>
<accession>A0ABD1Q3E4</accession>
<protein>
    <submittedName>
        <fullName evidence="1">Ethylene-responsive transcription factor Related to AP22-12</fullName>
    </submittedName>
</protein>
<dbReference type="Proteomes" id="UP001604277">
    <property type="component" value="Unassembled WGS sequence"/>
</dbReference>
<proteinExistence type="predicted"/>
<sequence length="109" mass="12089">MVNFLEDALVSASKHAGKVNLREGLPKESSDYVQPSVNQNDYYSFGFLEEKSPTNQYGNADVYPSNKTKAPESTTQILNCGENVGECEALVALLTRRSEGEKTTAFHRR</sequence>
<evidence type="ECO:0000313" key="1">
    <source>
        <dbReference type="EMBL" id="KAL2469286.1"/>
    </source>
</evidence>
<dbReference type="AlphaFoldDB" id="A0ABD1Q3E4"/>
<dbReference type="EMBL" id="JBFOLJ010000016">
    <property type="protein sequence ID" value="KAL2469286.1"/>
    <property type="molecule type" value="Genomic_DNA"/>
</dbReference>
<comment type="caution">
    <text evidence="1">The sequence shown here is derived from an EMBL/GenBank/DDBJ whole genome shotgun (WGS) entry which is preliminary data.</text>
</comment>
<name>A0ABD1Q3E4_9LAMI</name>